<comment type="subcellular location">
    <subcellularLocation>
        <location evidence="1">Nucleus</location>
    </subcellularLocation>
</comment>
<dbReference type="SMART" id="SM00538">
    <property type="entry name" value="POP4"/>
    <property type="match status" value="1"/>
</dbReference>
<feature type="compositionally biased region" description="Polar residues" evidence="3">
    <location>
        <begin position="34"/>
        <end position="47"/>
    </location>
</feature>
<gene>
    <name evidence="4" type="ORF">WJX72_011158</name>
</gene>
<organism evidence="4 5">
    <name type="scientific">[Myrmecia] bisecta</name>
    <dbReference type="NCBI Taxonomy" id="41462"/>
    <lineage>
        <taxon>Eukaryota</taxon>
        <taxon>Viridiplantae</taxon>
        <taxon>Chlorophyta</taxon>
        <taxon>core chlorophytes</taxon>
        <taxon>Trebouxiophyceae</taxon>
        <taxon>Trebouxiales</taxon>
        <taxon>Trebouxiaceae</taxon>
        <taxon>Myrmecia</taxon>
    </lineage>
</organism>
<reference evidence="4 5" key="1">
    <citation type="journal article" date="2024" name="Nat. Commun.">
        <title>Phylogenomics reveals the evolutionary origins of lichenization in chlorophyte algae.</title>
        <authorList>
            <person name="Puginier C."/>
            <person name="Libourel C."/>
            <person name="Otte J."/>
            <person name="Skaloud P."/>
            <person name="Haon M."/>
            <person name="Grisel S."/>
            <person name="Petersen M."/>
            <person name="Berrin J.G."/>
            <person name="Delaux P.M."/>
            <person name="Dal Grande F."/>
            <person name="Keller J."/>
        </authorList>
    </citation>
    <scope>NUCLEOTIDE SEQUENCE [LARGE SCALE GENOMIC DNA]</scope>
    <source>
        <strain evidence="4 5">SAG 2043</strain>
    </source>
</reference>
<name>A0AAW1R9L1_9CHLO</name>
<feature type="region of interest" description="Disordered" evidence="3">
    <location>
        <begin position="1"/>
        <end position="57"/>
    </location>
</feature>
<comment type="similarity">
    <text evidence="2">Belongs to the eukaryotic/archaeal RNase P protein component 1 family.</text>
</comment>
<dbReference type="PANTHER" id="PTHR13348">
    <property type="entry name" value="RIBONUCLEASE P SUBUNIT P29"/>
    <property type="match status" value="1"/>
</dbReference>
<accession>A0AAW1R9L1</accession>
<dbReference type="PANTHER" id="PTHR13348:SF0">
    <property type="entry name" value="RIBONUCLEASE P PROTEIN SUBUNIT P29"/>
    <property type="match status" value="1"/>
</dbReference>
<dbReference type="GO" id="GO:0006364">
    <property type="term" value="P:rRNA processing"/>
    <property type="evidence" value="ECO:0007669"/>
    <property type="project" value="TreeGrafter"/>
</dbReference>
<evidence type="ECO:0000256" key="2">
    <source>
        <dbReference type="ARBA" id="ARBA00006181"/>
    </source>
</evidence>
<dbReference type="EMBL" id="JALJOR010000001">
    <property type="protein sequence ID" value="KAK9830344.1"/>
    <property type="molecule type" value="Genomic_DNA"/>
</dbReference>
<feature type="compositionally biased region" description="Polar residues" evidence="3">
    <location>
        <begin position="1"/>
        <end position="11"/>
    </location>
</feature>
<comment type="caution">
    <text evidence="4">The sequence shown here is derived from an EMBL/GenBank/DDBJ whole genome shotgun (WGS) entry which is preliminary data.</text>
</comment>
<dbReference type="InterPro" id="IPR002730">
    <property type="entry name" value="Rpp29/RNP1"/>
</dbReference>
<dbReference type="GO" id="GO:0005634">
    <property type="term" value="C:nucleus"/>
    <property type="evidence" value="ECO:0007669"/>
    <property type="project" value="UniProtKB-SubCell"/>
</dbReference>
<feature type="region of interest" description="Disordered" evidence="3">
    <location>
        <begin position="155"/>
        <end position="178"/>
    </location>
</feature>
<dbReference type="AlphaFoldDB" id="A0AAW1R9L1"/>
<dbReference type="Gene3D" id="2.30.30.210">
    <property type="entry name" value="Ribonuclease P/MRP, subunit p29"/>
    <property type="match status" value="1"/>
</dbReference>
<sequence>MTSPGGTQISSAKKRRLAALEQNLAKRSRPGASAATSHSTPNRTTQPAKRARKSAAAVGSNATPAALVLGGSADTSGVVMPPYDRLCSTIAQGPLAQALQFREVAKGTRVVEDVLDDIMRTNPRALDGRAAVGAKLQDKTLMLDNPVAQLKLAKPQRLSGASLRQQAKKSPLPRKSPLRQCQEKMAQYQLQPGTNQYGYFEPLHQLWQEYIASLLSAARNPEECLLAADLRGCKVKVAQSRNPVHVGKEGIVVKNTKNTFVVITTADRTHALPKVQCIFECRLDKDRVATINGAQYVQATANSRT</sequence>
<keyword evidence="5" id="KW-1185">Reference proteome</keyword>
<dbReference type="InterPro" id="IPR016848">
    <property type="entry name" value="RNase_P/MRP_Rpp29-subunit"/>
</dbReference>
<dbReference type="InterPro" id="IPR023534">
    <property type="entry name" value="Rof/RNase_P-like"/>
</dbReference>
<evidence type="ECO:0000313" key="5">
    <source>
        <dbReference type="Proteomes" id="UP001489004"/>
    </source>
</evidence>
<evidence type="ECO:0000313" key="4">
    <source>
        <dbReference type="EMBL" id="KAK9830344.1"/>
    </source>
</evidence>
<dbReference type="InterPro" id="IPR036980">
    <property type="entry name" value="RNase_P/MRP_Rpp29_sf"/>
</dbReference>
<proteinExistence type="inferred from homology"/>
<dbReference type="GO" id="GO:0000172">
    <property type="term" value="C:ribonuclease MRP complex"/>
    <property type="evidence" value="ECO:0007669"/>
    <property type="project" value="InterPro"/>
</dbReference>
<dbReference type="Pfam" id="PF01868">
    <property type="entry name" value="RNase_P-MRP_p29"/>
    <property type="match status" value="1"/>
</dbReference>
<dbReference type="GO" id="GO:0033204">
    <property type="term" value="F:ribonuclease P RNA binding"/>
    <property type="evidence" value="ECO:0007669"/>
    <property type="project" value="InterPro"/>
</dbReference>
<dbReference type="Proteomes" id="UP001489004">
    <property type="component" value="Unassembled WGS sequence"/>
</dbReference>
<evidence type="ECO:0000256" key="1">
    <source>
        <dbReference type="ARBA" id="ARBA00004123"/>
    </source>
</evidence>
<protein>
    <submittedName>
        <fullName evidence="4">Uncharacterized protein</fullName>
    </submittedName>
</protein>
<dbReference type="SUPFAM" id="SSF101744">
    <property type="entry name" value="Rof/RNase P subunit-like"/>
    <property type="match status" value="1"/>
</dbReference>
<evidence type="ECO:0000256" key="3">
    <source>
        <dbReference type="SAM" id="MobiDB-lite"/>
    </source>
</evidence>
<dbReference type="GO" id="GO:0001682">
    <property type="term" value="P:tRNA 5'-leader removal"/>
    <property type="evidence" value="ECO:0007669"/>
    <property type="project" value="InterPro"/>
</dbReference>
<dbReference type="GO" id="GO:0030677">
    <property type="term" value="C:ribonuclease P complex"/>
    <property type="evidence" value="ECO:0007669"/>
    <property type="project" value="InterPro"/>
</dbReference>